<dbReference type="EMBL" id="JAFNLL010000067">
    <property type="protein sequence ID" value="MBO1269883.1"/>
    <property type="molecule type" value="Genomic_DNA"/>
</dbReference>
<evidence type="ECO:0000313" key="2">
    <source>
        <dbReference type="EMBL" id="MBO1269883.1"/>
    </source>
</evidence>
<evidence type="ECO:0000313" key="3">
    <source>
        <dbReference type="Proteomes" id="UP000664164"/>
    </source>
</evidence>
<dbReference type="PANTHER" id="PTHR43784">
    <property type="entry name" value="GDSL-LIKE LIPASE/ACYLHYDROLASE, PUTATIVE (AFU_ORTHOLOGUE AFUA_2G00820)-RELATED"/>
    <property type="match status" value="1"/>
</dbReference>
<dbReference type="Proteomes" id="UP000664164">
    <property type="component" value="Unassembled WGS sequence"/>
</dbReference>
<keyword evidence="3" id="KW-1185">Reference proteome</keyword>
<comment type="caution">
    <text evidence="2">The sequence shown here is derived from an EMBL/GenBank/DDBJ whole genome shotgun (WGS) entry which is preliminary data.</text>
</comment>
<dbReference type="InterPro" id="IPR053140">
    <property type="entry name" value="GDSL_Rv0518-like"/>
</dbReference>
<reference evidence="2" key="1">
    <citation type="submission" date="2021-03" db="EMBL/GenBank/DDBJ databases">
        <title>A new species, PO-11, isolated from a karst cave deposit.</title>
        <authorList>
            <person name="Zhaoxiaoyong W."/>
        </authorList>
    </citation>
    <scope>NUCLEOTIDE SEQUENCE</scope>
    <source>
        <strain evidence="2">PO-11</strain>
    </source>
</reference>
<keyword evidence="2" id="KW-0378">Hydrolase</keyword>
<dbReference type="PANTHER" id="PTHR43784:SF2">
    <property type="entry name" value="GDSL-LIKE LIPASE_ACYLHYDROLASE, PUTATIVE (AFU_ORTHOLOGUE AFUA_2G00820)-RELATED"/>
    <property type="match status" value="1"/>
</dbReference>
<protein>
    <submittedName>
        <fullName evidence="2">SGNH/GDSL hydrolase family protein</fullName>
    </submittedName>
</protein>
<dbReference type="InterPro" id="IPR036514">
    <property type="entry name" value="SGNH_hydro_sf"/>
</dbReference>
<dbReference type="SUPFAM" id="SSF52266">
    <property type="entry name" value="SGNH hydrolase"/>
    <property type="match status" value="1"/>
</dbReference>
<name>A0A939HKL5_9MICC</name>
<dbReference type="CDD" id="cd01832">
    <property type="entry name" value="SGNH_hydrolase_like_1"/>
    <property type="match status" value="1"/>
</dbReference>
<dbReference type="Gene3D" id="3.40.50.1110">
    <property type="entry name" value="SGNH hydrolase"/>
    <property type="match status" value="1"/>
</dbReference>
<proteinExistence type="predicted"/>
<dbReference type="Pfam" id="PF13472">
    <property type="entry name" value="Lipase_GDSL_2"/>
    <property type="match status" value="1"/>
</dbReference>
<dbReference type="AlphaFoldDB" id="A0A939HKL5"/>
<accession>A0A939HKL5</accession>
<evidence type="ECO:0000259" key="1">
    <source>
        <dbReference type="Pfam" id="PF13472"/>
    </source>
</evidence>
<sequence length="320" mass="34678">MPALQRAADHTAASHAVLRIICAWIRPLFPAGRGSFAEAVLGDSDPGYGADLHPWSRYVALGDSFTEGVGDPEPRSPGGLRGWADRVAEELSKGHPGFVYANLAVRGLRLEQILNQQTGPALALQPDLITLSAGGNDMAFRGSDPDKLAAKLDAGVELLSSTGATLVLFTGPDWGATPLLGRNRARVAIFNEHIRTIAMLHKATIADLWALRQLKDPRMWDPDRLHLSPLGHHTVAMMVLESLHVPHTLQPLQPGGLPERNWRQTRAGDLVWARQYLIPWALRRLGPHAAEKELRAKRPEAEPVVGADMPAGALTAGYSP</sequence>
<organism evidence="2 3">
    <name type="scientific">Arthrobacter cavernae</name>
    <dbReference type="NCBI Taxonomy" id="2817681"/>
    <lineage>
        <taxon>Bacteria</taxon>
        <taxon>Bacillati</taxon>
        <taxon>Actinomycetota</taxon>
        <taxon>Actinomycetes</taxon>
        <taxon>Micrococcales</taxon>
        <taxon>Micrococcaceae</taxon>
        <taxon>Arthrobacter</taxon>
    </lineage>
</organism>
<dbReference type="InterPro" id="IPR013830">
    <property type="entry name" value="SGNH_hydro"/>
</dbReference>
<dbReference type="GO" id="GO:0016787">
    <property type="term" value="F:hydrolase activity"/>
    <property type="evidence" value="ECO:0007669"/>
    <property type="project" value="UniProtKB-KW"/>
</dbReference>
<gene>
    <name evidence="2" type="ORF">J1902_18285</name>
</gene>
<feature type="domain" description="SGNH hydrolase-type esterase" evidence="1">
    <location>
        <begin position="60"/>
        <end position="232"/>
    </location>
</feature>